<keyword evidence="2" id="KW-1185">Reference proteome</keyword>
<organism evidence="1 2">
    <name type="scientific">Streptosporangium algeriense</name>
    <dbReference type="NCBI Taxonomy" id="1682748"/>
    <lineage>
        <taxon>Bacteria</taxon>
        <taxon>Bacillati</taxon>
        <taxon>Actinomycetota</taxon>
        <taxon>Actinomycetes</taxon>
        <taxon>Streptosporangiales</taxon>
        <taxon>Streptosporangiaceae</taxon>
        <taxon>Streptosporangium</taxon>
    </lineage>
</organism>
<dbReference type="EMBL" id="JBHTHX010000115">
    <property type="protein sequence ID" value="MFD0884105.1"/>
    <property type="molecule type" value="Genomic_DNA"/>
</dbReference>
<dbReference type="Proteomes" id="UP001597024">
    <property type="component" value="Unassembled WGS sequence"/>
</dbReference>
<gene>
    <name evidence="1" type="ORF">ACFQ08_06010</name>
</gene>
<evidence type="ECO:0008006" key="3">
    <source>
        <dbReference type="Google" id="ProtNLM"/>
    </source>
</evidence>
<comment type="caution">
    <text evidence="1">The sequence shown here is derived from an EMBL/GenBank/DDBJ whole genome shotgun (WGS) entry which is preliminary data.</text>
</comment>
<sequence length="77" mass="8659">MVKKRLEISPKEKHMRLRFIGSPSNQGGCPTLYETDRGTVVVQGKQVTDPVTLADARDILDGEAFVEVPRELFAFLR</sequence>
<evidence type="ECO:0000313" key="1">
    <source>
        <dbReference type="EMBL" id="MFD0884105.1"/>
    </source>
</evidence>
<evidence type="ECO:0000313" key="2">
    <source>
        <dbReference type="Proteomes" id="UP001597024"/>
    </source>
</evidence>
<protein>
    <recommendedName>
        <fullName evidence="3">DUF397 domain-containing protein</fullName>
    </recommendedName>
</protein>
<name>A0ABW3DMS0_9ACTN</name>
<reference evidence="2" key="1">
    <citation type="journal article" date="2019" name="Int. J. Syst. Evol. Microbiol.">
        <title>The Global Catalogue of Microorganisms (GCM) 10K type strain sequencing project: providing services to taxonomists for standard genome sequencing and annotation.</title>
        <authorList>
            <consortium name="The Broad Institute Genomics Platform"/>
            <consortium name="The Broad Institute Genome Sequencing Center for Infectious Disease"/>
            <person name="Wu L."/>
            <person name="Ma J."/>
        </authorList>
    </citation>
    <scope>NUCLEOTIDE SEQUENCE [LARGE SCALE GENOMIC DNA]</scope>
    <source>
        <strain evidence="2">CCUG 62974</strain>
    </source>
</reference>
<accession>A0ABW3DMS0</accession>
<proteinExistence type="predicted"/>